<evidence type="ECO:0000313" key="2">
    <source>
        <dbReference type="EMBL" id="QSG06552.1"/>
    </source>
</evidence>
<dbReference type="SUPFAM" id="SSF56281">
    <property type="entry name" value="Metallo-hydrolase/oxidoreductase"/>
    <property type="match status" value="1"/>
</dbReference>
<feature type="domain" description="Metallo-beta-lactamase" evidence="1">
    <location>
        <begin position="22"/>
        <end position="191"/>
    </location>
</feature>
<dbReference type="GeneID" id="68855787"/>
<dbReference type="GO" id="GO:0016787">
    <property type="term" value="F:hydrolase activity"/>
    <property type="evidence" value="ECO:0007669"/>
    <property type="project" value="UniProtKB-KW"/>
</dbReference>
<organism evidence="2 3">
    <name type="scientific">Halapricum desulfuricans</name>
    <dbReference type="NCBI Taxonomy" id="2841257"/>
    <lineage>
        <taxon>Archaea</taxon>
        <taxon>Methanobacteriati</taxon>
        <taxon>Methanobacteriota</taxon>
        <taxon>Stenosarchaea group</taxon>
        <taxon>Halobacteria</taxon>
        <taxon>Halobacteriales</taxon>
        <taxon>Haloarculaceae</taxon>
        <taxon>Halapricum</taxon>
    </lineage>
</organism>
<dbReference type="SMART" id="SM00849">
    <property type="entry name" value="Lactamase_B"/>
    <property type="match status" value="1"/>
</dbReference>
<dbReference type="RefSeq" id="WP_229113068.1">
    <property type="nucleotide sequence ID" value="NZ_CP064787.1"/>
</dbReference>
<protein>
    <submittedName>
        <fullName evidence="2">Metal-dependent hydrolase of the beta-lactamase superfamily II</fullName>
    </submittedName>
</protein>
<dbReference type="PANTHER" id="PTHR42951:SF17">
    <property type="entry name" value="METALLO-BETA-LACTAMASE DOMAIN-CONTAINING PROTEIN"/>
    <property type="match status" value="1"/>
</dbReference>
<name>A0A897N0T6_9EURY</name>
<proteinExistence type="predicted"/>
<dbReference type="Pfam" id="PF00753">
    <property type="entry name" value="Lactamase_B"/>
    <property type="match status" value="1"/>
</dbReference>
<dbReference type="InterPro" id="IPR036866">
    <property type="entry name" value="RibonucZ/Hydroxyglut_hydro"/>
</dbReference>
<dbReference type="EMBL" id="CP064787">
    <property type="protein sequence ID" value="QSG06552.1"/>
    <property type="molecule type" value="Genomic_DNA"/>
</dbReference>
<reference evidence="2" key="1">
    <citation type="submission" date="2020-11" db="EMBL/GenBank/DDBJ databases">
        <title>Carbohydrate-dependent, anaerobic sulfur respiration: A novel catabolism in halophilic archaea.</title>
        <authorList>
            <person name="Sorokin D.Y."/>
            <person name="Messina E."/>
            <person name="Smedile F."/>
            <person name="La Cono V."/>
            <person name="Hallsworth J.E."/>
            <person name="Yakimov M.M."/>
        </authorList>
    </citation>
    <scope>NUCLEOTIDE SEQUENCE</scope>
    <source>
        <strain evidence="2">HSR12-1</strain>
    </source>
</reference>
<keyword evidence="2" id="KW-0378">Hydrolase</keyword>
<gene>
    <name evidence="2" type="ORF">HSR121_2222</name>
</gene>
<dbReference type="InterPro" id="IPR050855">
    <property type="entry name" value="NDM-1-like"/>
</dbReference>
<dbReference type="Gene3D" id="3.60.15.10">
    <property type="entry name" value="Ribonuclease Z/Hydroxyacylglutathione hydrolase-like"/>
    <property type="match status" value="1"/>
</dbReference>
<dbReference type="PANTHER" id="PTHR42951">
    <property type="entry name" value="METALLO-BETA-LACTAMASE DOMAIN-CONTAINING"/>
    <property type="match status" value="1"/>
</dbReference>
<evidence type="ECO:0000313" key="3">
    <source>
        <dbReference type="Proteomes" id="UP000663525"/>
    </source>
</evidence>
<dbReference type="Proteomes" id="UP000663525">
    <property type="component" value="Chromosome"/>
</dbReference>
<dbReference type="InterPro" id="IPR001279">
    <property type="entry name" value="Metallo-B-lactamas"/>
</dbReference>
<evidence type="ECO:0000259" key="1">
    <source>
        <dbReference type="SMART" id="SM00849"/>
    </source>
</evidence>
<accession>A0A897N0T6</accession>
<dbReference type="AlphaFoldDB" id="A0A897N0T6"/>
<sequence>MEISPRVWTRAIEWSYGDYEEPLSVHVARPAETTVMVGGGDQSIASDVVAFARKHDVEAVVVEHAHVDHYGAVPRLRTELGVTVAVPARDRSALSRAGIEADVSLRDGEPRWGIEPIATPGHTPGNMAYRAGDVLFAGDTVVGSDSAFAADDDWSGPLAVVDGRFSDDDARARESVRRLAGLSIETLLVSHGSHVRHGATDAIETLLADLDQ</sequence>